<reference evidence="2" key="1">
    <citation type="submission" date="2016-10" db="EMBL/GenBank/DDBJ databases">
        <authorList>
            <person name="Varghese N."/>
        </authorList>
    </citation>
    <scope>NUCLEOTIDE SEQUENCE [LARGE SCALE GENOMIC DNA]</scope>
    <source>
        <strain evidence="2">DSM 45096 / BCRC 16803 / CGMCC 4.1857 / CIP 109030 / JCM 12277 / KCTC 19219 / NBRC 100920 / 33214</strain>
    </source>
</reference>
<dbReference type="Pfam" id="PF15595">
    <property type="entry name" value="Imm51"/>
    <property type="match status" value="1"/>
</dbReference>
<dbReference type="Proteomes" id="UP000183015">
    <property type="component" value="Unassembled WGS sequence"/>
</dbReference>
<dbReference type="OrthoDB" id="8657476at2"/>
<organism evidence="1 2">
    <name type="scientific">Streptacidiphilus jiangxiensis</name>
    <dbReference type="NCBI Taxonomy" id="235985"/>
    <lineage>
        <taxon>Bacteria</taxon>
        <taxon>Bacillati</taxon>
        <taxon>Actinomycetota</taxon>
        <taxon>Actinomycetes</taxon>
        <taxon>Kitasatosporales</taxon>
        <taxon>Streptomycetaceae</taxon>
        <taxon>Streptacidiphilus</taxon>
    </lineage>
</organism>
<name>A0A1H7NZ04_STRJI</name>
<dbReference type="eggNOG" id="ENOG503209J">
    <property type="taxonomic scope" value="Bacteria"/>
</dbReference>
<dbReference type="EMBL" id="FOAZ01000007">
    <property type="protein sequence ID" value="SEL28733.1"/>
    <property type="molecule type" value="Genomic_DNA"/>
</dbReference>
<accession>A0A1H7NZ04</accession>
<evidence type="ECO:0000313" key="1">
    <source>
        <dbReference type="EMBL" id="SEL28733.1"/>
    </source>
</evidence>
<dbReference type="InterPro" id="IPR028956">
    <property type="entry name" value="Imm51"/>
</dbReference>
<gene>
    <name evidence="1" type="ORF">SAMN05414137_107139</name>
</gene>
<dbReference type="RefSeq" id="WP_052438310.1">
    <property type="nucleotide sequence ID" value="NZ_BBPN01000003.1"/>
</dbReference>
<keyword evidence="2" id="KW-1185">Reference proteome</keyword>
<dbReference type="AlphaFoldDB" id="A0A1H7NZ04"/>
<protein>
    <submittedName>
        <fullName evidence="1">Immunity protein 51</fullName>
    </submittedName>
</protein>
<proteinExistence type="predicted"/>
<evidence type="ECO:0000313" key="2">
    <source>
        <dbReference type="Proteomes" id="UP000183015"/>
    </source>
</evidence>
<sequence>MNDASALAPFHLDEGGEGDPWHCLYLFDGDMERVADVFEEHNAESHGHGWQGLAVSLVRSRMPEFVDALQFGSEAGTFVVTSADLNALTRLAGLLHSAFHHRALLGELIQEADPRFLPR</sequence>